<proteinExistence type="predicted"/>
<sequence>MDSELAALAASGATTLVSLMVTDSWTHARELVGRFFSRIGADVDTVADLDSARALLLSAQAANGTQTADDVTFQWRAYLQHLLQAGSATGDDLRDLLASLQRLANTAPGTQRVTVHNDISGGAQHGPIIQSGRITGLTLHVHHPAGSTQD</sequence>
<name>A0A640TSC7_STRNI</name>
<accession>A0A640TSC7</accession>
<evidence type="ECO:0000313" key="1">
    <source>
        <dbReference type="EMBL" id="GFE26478.1"/>
    </source>
</evidence>
<dbReference type="EMBL" id="BLIP01000003">
    <property type="protein sequence ID" value="GFE26478.1"/>
    <property type="molecule type" value="Genomic_DNA"/>
</dbReference>
<dbReference type="AlphaFoldDB" id="A0A640TSC7"/>
<reference evidence="2 4" key="2">
    <citation type="submission" date="2022-12" db="EMBL/GenBank/DDBJ databases">
        <authorList>
            <person name="Ruckert C."/>
            <person name="Busche T."/>
            <person name="Kalinowski J."/>
            <person name="Wittmann C."/>
        </authorList>
    </citation>
    <scope>NUCLEOTIDE SEQUENCE [LARGE SCALE GENOMIC DNA]</scope>
    <source>
        <strain evidence="2 4">DSM 40555</strain>
    </source>
</reference>
<evidence type="ECO:0000313" key="4">
    <source>
        <dbReference type="Proteomes" id="UP001210609"/>
    </source>
</evidence>
<dbReference type="Proteomes" id="UP000429552">
    <property type="component" value="Unassembled WGS sequence"/>
</dbReference>
<dbReference type="RefSeq" id="WP_159490870.1">
    <property type="nucleotide sequence ID" value="NZ_BLIP01000003.1"/>
</dbReference>
<organism evidence="1 3">
    <name type="scientific">Streptomyces nigrescens</name>
    <dbReference type="NCBI Taxonomy" id="1920"/>
    <lineage>
        <taxon>Bacteria</taxon>
        <taxon>Bacillati</taxon>
        <taxon>Actinomycetota</taxon>
        <taxon>Actinomycetes</taxon>
        <taxon>Kitasatosporales</taxon>
        <taxon>Streptomycetaceae</taxon>
        <taxon>Streptomyces</taxon>
    </lineage>
</organism>
<gene>
    <name evidence="1" type="ORF">Sliba_69310</name>
    <name evidence="2" type="ORF">STRLI_006899</name>
</gene>
<dbReference type="Proteomes" id="UP001210609">
    <property type="component" value="Chromosome"/>
</dbReference>
<evidence type="ECO:0000313" key="3">
    <source>
        <dbReference type="Proteomes" id="UP000429552"/>
    </source>
</evidence>
<evidence type="ECO:0000313" key="2">
    <source>
        <dbReference type="EMBL" id="WAU00627.1"/>
    </source>
</evidence>
<dbReference type="EMBL" id="CP114202">
    <property type="protein sequence ID" value="WAU00627.1"/>
    <property type="molecule type" value="Genomic_DNA"/>
</dbReference>
<protein>
    <submittedName>
        <fullName evidence="1">Uncharacterized protein</fullName>
    </submittedName>
</protein>
<reference evidence="1 3" key="1">
    <citation type="submission" date="2019-12" db="EMBL/GenBank/DDBJ databases">
        <title>Whole genome shotgun sequence of Streptomyces libani subsp. libani NBRC 13452.</title>
        <authorList>
            <person name="Ichikawa N."/>
            <person name="Kimura A."/>
            <person name="Kitahashi Y."/>
            <person name="Komaki H."/>
            <person name="Tamura T."/>
        </authorList>
    </citation>
    <scope>NUCLEOTIDE SEQUENCE [LARGE SCALE GENOMIC DNA]</scope>
    <source>
        <strain evidence="1 3">NBRC 13452</strain>
    </source>
</reference>
<keyword evidence="4" id="KW-1185">Reference proteome</keyword>